<reference evidence="3 4" key="1">
    <citation type="submission" date="2018-03" db="EMBL/GenBank/DDBJ databases">
        <title>Genomic Encyclopedia of Type Strains, Phase III (KMG-III): the genomes of soil and plant-associated and newly described type strains.</title>
        <authorList>
            <person name="Whitman W."/>
        </authorList>
    </citation>
    <scope>NUCLEOTIDE SEQUENCE [LARGE SCALE GENOMIC DNA]</scope>
    <source>
        <strain evidence="3 4">CGMCC 1.9313</strain>
    </source>
</reference>
<dbReference type="CDD" id="cd03811">
    <property type="entry name" value="GT4_GT28_WabH-like"/>
    <property type="match status" value="1"/>
</dbReference>
<dbReference type="SUPFAM" id="SSF53756">
    <property type="entry name" value="UDP-Glycosyltransferase/glycogen phosphorylase"/>
    <property type="match status" value="1"/>
</dbReference>
<keyword evidence="4" id="KW-1185">Reference proteome</keyword>
<evidence type="ECO:0000259" key="1">
    <source>
        <dbReference type="Pfam" id="PF00534"/>
    </source>
</evidence>
<dbReference type="Gene3D" id="3.40.50.2000">
    <property type="entry name" value="Glycogen Phosphorylase B"/>
    <property type="match status" value="2"/>
</dbReference>
<comment type="caution">
    <text evidence="3">The sequence shown here is derived from an EMBL/GenBank/DDBJ whole genome shotgun (WGS) entry which is preliminary data.</text>
</comment>
<accession>A0A2T0TRN7</accession>
<dbReference type="Pfam" id="PF13439">
    <property type="entry name" value="Glyco_transf_4"/>
    <property type="match status" value="1"/>
</dbReference>
<dbReference type="GO" id="GO:0016757">
    <property type="term" value="F:glycosyltransferase activity"/>
    <property type="evidence" value="ECO:0007669"/>
    <property type="project" value="InterPro"/>
</dbReference>
<dbReference type="PANTHER" id="PTHR12526">
    <property type="entry name" value="GLYCOSYLTRANSFERASE"/>
    <property type="match status" value="1"/>
</dbReference>
<dbReference type="Proteomes" id="UP000238034">
    <property type="component" value="Unassembled WGS sequence"/>
</dbReference>
<dbReference type="AlphaFoldDB" id="A0A2T0TRN7"/>
<name>A0A2T0TRN7_9SPHI</name>
<evidence type="ECO:0000313" key="3">
    <source>
        <dbReference type="EMBL" id="PRY48311.1"/>
    </source>
</evidence>
<dbReference type="InterPro" id="IPR028098">
    <property type="entry name" value="Glyco_trans_4-like_N"/>
</dbReference>
<organism evidence="3 4">
    <name type="scientific">Arcticibacter pallidicorallinus</name>
    <dbReference type="NCBI Taxonomy" id="1259464"/>
    <lineage>
        <taxon>Bacteria</taxon>
        <taxon>Pseudomonadati</taxon>
        <taxon>Bacteroidota</taxon>
        <taxon>Sphingobacteriia</taxon>
        <taxon>Sphingobacteriales</taxon>
        <taxon>Sphingobacteriaceae</taxon>
        <taxon>Arcticibacter</taxon>
    </lineage>
</organism>
<keyword evidence="3" id="KW-0808">Transferase</keyword>
<dbReference type="EMBL" id="PVTH01000015">
    <property type="protein sequence ID" value="PRY48311.1"/>
    <property type="molecule type" value="Genomic_DNA"/>
</dbReference>
<protein>
    <submittedName>
        <fullName evidence="3">Glycosyltransferase involved in cell wall biosynthesis</fullName>
    </submittedName>
</protein>
<dbReference type="PANTHER" id="PTHR12526:SF630">
    <property type="entry name" value="GLYCOSYLTRANSFERASE"/>
    <property type="match status" value="1"/>
</dbReference>
<evidence type="ECO:0000259" key="2">
    <source>
        <dbReference type="Pfam" id="PF13439"/>
    </source>
</evidence>
<feature type="domain" description="Glycosyltransferase subfamily 4-like N-terminal" evidence="2">
    <location>
        <begin position="14"/>
        <end position="170"/>
    </location>
</feature>
<evidence type="ECO:0000313" key="4">
    <source>
        <dbReference type="Proteomes" id="UP000238034"/>
    </source>
</evidence>
<sequence length="350" mass="39299">MKKIFFLVSSLRAGGSERVYWLLSQYLDKSKYQVTLIVLDSRSPFFSPVLEGVRVIKLNSIRVSLSFFKILNLVRSEKPHAVFTTGNHITALLSLVSLFCKIPILVAREASVLEIILPYSGFKGRIIDFFVPSIYKRIKFGICQSEEVKRSLIRNYHIPDDKLVVIPNPVLSTPIIRSRHYRAGKRLIVVARLAKEKGLFRLLEIFSNLPSEYTLTIAGEGPVKLELQEKLVSLGLENRVKLAGVVQDVTKVISEYDLMLLTSFAEGFPNVVIESLSVGVPVVSFHVSGVPSIIKPGFNGYIIDQDDLQSFREHTVKACNTSWDSQAIKDDVVNRFGISKITASYESLLH</sequence>
<dbReference type="Pfam" id="PF00534">
    <property type="entry name" value="Glycos_transf_1"/>
    <property type="match status" value="1"/>
</dbReference>
<gene>
    <name evidence="3" type="ORF">B0I27_11512</name>
</gene>
<proteinExistence type="predicted"/>
<dbReference type="RefSeq" id="WP_106295463.1">
    <property type="nucleotide sequence ID" value="NZ_PVTH01000015.1"/>
</dbReference>
<dbReference type="InterPro" id="IPR001296">
    <property type="entry name" value="Glyco_trans_1"/>
</dbReference>
<feature type="domain" description="Glycosyl transferase family 1" evidence="1">
    <location>
        <begin position="184"/>
        <end position="314"/>
    </location>
</feature>
<dbReference type="OrthoDB" id="791981at2"/>